<accession>A0A1G7GNV5</accession>
<dbReference type="EMBL" id="FNBA01000003">
    <property type="protein sequence ID" value="SDE89804.1"/>
    <property type="molecule type" value="Genomic_DNA"/>
</dbReference>
<sequence length="300" mass="31696">MKKVILGVATLLLVGGVYAQSGANTANLSEVDQSGANINNTVDQISFSALVNYSDLNQSGANYADIDQIGANDSYVTQTGSNIANVHQEGGGGIHTGTANYQVSHINQTGQNSAYVIQWGDGNDSDIDQVNAPGELPNYAEVNQGTFNHDSSDNMSTINQLSNFNYVRHFQDGDNNVADTNQDSTGGSSGTIYGFYQVALTQQGGDLNWADVNQTGNDNISSVYQFAYGPGTMGDPYTNEATIVQDGEHNLSNLHQEDLFSGDANNTAMVTQTNLVSGPGNTSDKNQVGANTVVVTQTNL</sequence>
<evidence type="ECO:0000313" key="3">
    <source>
        <dbReference type="Proteomes" id="UP000199321"/>
    </source>
</evidence>
<keyword evidence="1" id="KW-0732">Signal</keyword>
<name>A0A1G7GNV5_9FLAO</name>
<dbReference type="GO" id="GO:0004371">
    <property type="term" value="F:glycerone kinase activity"/>
    <property type="evidence" value="ECO:0007669"/>
    <property type="project" value="InterPro"/>
</dbReference>
<gene>
    <name evidence="2" type="ORF">SAMN05421855_103250</name>
</gene>
<dbReference type="Proteomes" id="UP000199321">
    <property type="component" value="Unassembled WGS sequence"/>
</dbReference>
<evidence type="ECO:0008006" key="4">
    <source>
        <dbReference type="Google" id="ProtNLM"/>
    </source>
</evidence>
<dbReference type="STRING" id="227084.SAMN05421855_103250"/>
<evidence type="ECO:0000313" key="2">
    <source>
        <dbReference type="EMBL" id="SDE89804.1"/>
    </source>
</evidence>
<dbReference type="SUPFAM" id="SSF101473">
    <property type="entry name" value="DhaL-like"/>
    <property type="match status" value="1"/>
</dbReference>
<feature type="chain" id="PRO_5011735433" description="Curlin associated repeat-containing protein" evidence="1">
    <location>
        <begin position="20"/>
        <end position="300"/>
    </location>
</feature>
<dbReference type="RefSeq" id="WP_093144351.1">
    <property type="nucleotide sequence ID" value="NZ_BMWO01000003.1"/>
</dbReference>
<dbReference type="OrthoDB" id="931766at2"/>
<dbReference type="AlphaFoldDB" id="A0A1G7GNV5"/>
<protein>
    <recommendedName>
        <fullName evidence="4">Curlin associated repeat-containing protein</fullName>
    </recommendedName>
</protein>
<evidence type="ECO:0000256" key="1">
    <source>
        <dbReference type="SAM" id="SignalP"/>
    </source>
</evidence>
<dbReference type="GO" id="GO:0006071">
    <property type="term" value="P:glycerol metabolic process"/>
    <property type="evidence" value="ECO:0007669"/>
    <property type="project" value="InterPro"/>
</dbReference>
<organism evidence="2 3">
    <name type="scientific">Ulvibacter litoralis</name>
    <dbReference type="NCBI Taxonomy" id="227084"/>
    <lineage>
        <taxon>Bacteria</taxon>
        <taxon>Pseudomonadati</taxon>
        <taxon>Bacteroidota</taxon>
        <taxon>Flavobacteriia</taxon>
        <taxon>Flavobacteriales</taxon>
        <taxon>Flavobacteriaceae</taxon>
        <taxon>Ulvibacter</taxon>
    </lineage>
</organism>
<dbReference type="InterPro" id="IPR036117">
    <property type="entry name" value="DhaL_dom_sf"/>
</dbReference>
<reference evidence="2 3" key="1">
    <citation type="submission" date="2016-10" db="EMBL/GenBank/DDBJ databases">
        <authorList>
            <person name="de Groot N.N."/>
        </authorList>
    </citation>
    <scope>NUCLEOTIDE SEQUENCE [LARGE SCALE GENOMIC DNA]</scope>
    <source>
        <strain evidence="2 3">DSM 16195</strain>
    </source>
</reference>
<feature type="signal peptide" evidence="1">
    <location>
        <begin position="1"/>
        <end position="19"/>
    </location>
</feature>
<proteinExistence type="predicted"/>
<keyword evidence="3" id="KW-1185">Reference proteome</keyword>